<dbReference type="InterPro" id="IPR006336">
    <property type="entry name" value="GCS2"/>
</dbReference>
<evidence type="ECO:0000256" key="5">
    <source>
        <dbReference type="ARBA" id="ARBA00048819"/>
    </source>
</evidence>
<dbReference type="STRING" id="1811193.A0O21_10210"/>
<dbReference type="KEGG" id="spat:A0O21_10210"/>
<dbReference type="EMBL" id="CP014699">
    <property type="protein sequence ID" value="AND80327.1"/>
    <property type="molecule type" value="Genomic_DNA"/>
</dbReference>
<organism evidence="6 7">
    <name type="scientific">Streptococcus pantholopis</name>
    <dbReference type="NCBI Taxonomy" id="1811193"/>
    <lineage>
        <taxon>Bacteria</taxon>
        <taxon>Bacillati</taxon>
        <taxon>Bacillota</taxon>
        <taxon>Bacilli</taxon>
        <taxon>Lactobacillales</taxon>
        <taxon>Streptococcaceae</taxon>
        <taxon>Streptococcus</taxon>
    </lineage>
</organism>
<dbReference type="InterPro" id="IPR014746">
    <property type="entry name" value="Gln_synth/guanido_kin_cat_dom"/>
</dbReference>
<accession>A0A172QA72</accession>
<reference evidence="6 7" key="1">
    <citation type="journal article" date="2016" name="Int. J. Syst. Evol. Microbiol.">
        <title>Streptococcuspantholopis sp. nov., isolated from faeces of the Tibetan antelope (Pantholops hodgsonii).</title>
        <authorList>
            <person name="Bai X."/>
            <person name="Xiong Y."/>
            <person name="Lu S."/>
            <person name="Jin D."/>
            <person name="Lai X."/>
            <person name="Yang J."/>
            <person name="Niu L."/>
            <person name="Hu S."/>
            <person name="Meng X."/>
            <person name="Pu J."/>
            <person name="Ye C."/>
            <person name="Xu J."/>
        </authorList>
    </citation>
    <scope>NUCLEOTIDE SEQUENCE [LARGE SCALE GENOMIC DNA]</scope>
    <source>
        <strain evidence="6 7">TA 26</strain>
    </source>
</reference>
<gene>
    <name evidence="6" type="ORF">A0O21_10210</name>
</gene>
<comment type="catalytic activity">
    <reaction evidence="5">
        <text>L-cysteine + L-glutamate + ATP = gamma-L-glutamyl-L-cysteine + ADP + phosphate + H(+)</text>
        <dbReference type="Rhea" id="RHEA:13285"/>
        <dbReference type="ChEBI" id="CHEBI:15378"/>
        <dbReference type="ChEBI" id="CHEBI:29985"/>
        <dbReference type="ChEBI" id="CHEBI:30616"/>
        <dbReference type="ChEBI" id="CHEBI:35235"/>
        <dbReference type="ChEBI" id="CHEBI:43474"/>
        <dbReference type="ChEBI" id="CHEBI:58173"/>
        <dbReference type="ChEBI" id="CHEBI:456216"/>
        <dbReference type="EC" id="6.3.2.2"/>
    </reaction>
</comment>
<dbReference type="Proteomes" id="UP000077317">
    <property type="component" value="Chromosome"/>
</dbReference>
<evidence type="ECO:0000256" key="1">
    <source>
        <dbReference type="ARBA" id="ARBA00012220"/>
    </source>
</evidence>
<dbReference type="InterPro" id="IPR035434">
    <property type="entry name" value="GCL_bact_plant"/>
</dbReference>
<dbReference type="PANTHER" id="PTHR34378:SF1">
    <property type="entry name" value="GLUTAMATE--CYSTEINE LIGASE, CHLOROPLASTIC"/>
    <property type="match status" value="1"/>
</dbReference>
<dbReference type="GO" id="GO:0006750">
    <property type="term" value="P:glutathione biosynthetic process"/>
    <property type="evidence" value="ECO:0007669"/>
    <property type="project" value="InterPro"/>
</dbReference>
<keyword evidence="7" id="KW-1185">Reference proteome</keyword>
<evidence type="ECO:0000313" key="7">
    <source>
        <dbReference type="Proteomes" id="UP000077317"/>
    </source>
</evidence>
<evidence type="ECO:0000256" key="3">
    <source>
        <dbReference type="ARBA" id="ARBA00022741"/>
    </source>
</evidence>
<reference evidence="7" key="2">
    <citation type="submission" date="2016-03" db="EMBL/GenBank/DDBJ databases">
        <title>Streptococcus antelopensis sp. nov., isolated from the feces of the Tibetan antelope (Pantholops hodgsonii) in Hoh Xil National Nature Reserve, Qinghai, China.</title>
        <authorList>
            <person name="Bai X."/>
        </authorList>
    </citation>
    <scope>NUCLEOTIDE SEQUENCE [LARGE SCALE GENOMIC DNA]</scope>
    <source>
        <strain evidence="7">TA 26</strain>
    </source>
</reference>
<evidence type="ECO:0000313" key="6">
    <source>
        <dbReference type="EMBL" id="AND80327.1"/>
    </source>
</evidence>
<evidence type="ECO:0000256" key="2">
    <source>
        <dbReference type="ARBA" id="ARBA00022598"/>
    </source>
</evidence>
<dbReference type="Pfam" id="PF04107">
    <property type="entry name" value="GCS2"/>
    <property type="match status" value="1"/>
</dbReference>
<dbReference type="SUPFAM" id="SSF55931">
    <property type="entry name" value="Glutamine synthetase/guanido kinase"/>
    <property type="match status" value="1"/>
</dbReference>
<dbReference type="EC" id="6.3.2.2" evidence="1"/>
<dbReference type="RefSeq" id="WP_067064875.1">
    <property type="nucleotide sequence ID" value="NZ_CP014699.1"/>
</dbReference>
<keyword evidence="2" id="KW-0436">Ligase</keyword>
<evidence type="ECO:0000256" key="4">
    <source>
        <dbReference type="ARBA" id="ARBA00022840"/>
    </source>
</evidence>
<dbReference type="PANTHER" id="PTHR34378">
    <property type="entry name" value="GLUTAMATE--CYSTEINE LIGASE, CHLOROPLASTIC"/>
    <property type="match status" value="1"/>
</dbReference>
<dbReference type="GO" id="GO:0004357">
    <property type="term" value="F:glutamate-cysteine ligase activity"/>
    <property type="evidence" value="ECO:0007669"/>
    <property type="project" value="UniProtKB-EC"/>
</dbReference>
<keyword evidence="3" id="KW-0547">Nucleotide-binding</keyword>
<dbReference type="OrthoDB" id="150227at2"/>
<dbReference type="GO" id="GO:0005524">
    <property type="term" value="F:ATP binding"/>
    <property type="evidence" value="ECO:0007669"/>
    <property type="project" value="UniProtKB-KW"/>
</dbReference>
<name>A0A172QA72_9STRE</name>
<keyword evidence="4" id="KW-0067">ATP-binding</keyword>
<sequence>MSTAIHLLKEKYLLPIQKKPELYIGVELEFPIVNLAQKATDLAVAKGLLSYLIHSGLHFEAEEQDWEGNPIQVVNANGDRILFEVSYNTLEFAFAKAESIQEVEAKFSIYLEVIQSYLRDRQHELQGRGIHPFWNLNDNSAVRLPRYQMLLAFLARSKQKKSFAFHTYPLYGSFICGNQVQLDVSRDNYLNVINAFNKIEAAKAYLFANSEFPAEDWDTKIARDIFWEASMHGYFQENVGVNEKDFQTEEEFFANLAKTAVFTAERKGKCLHFDPIRVDEYLGKDTIAAFDLKGQEVLIKPEQGDLFFHRSYQYQNLTKRGTVEFRSVCTQKFDNTFAPTAFHLGLIANLKAFEQLLADNDFFVKYGRDYKTLRRYFSRKQLSAQDHDYINTFCQQLLECSAQGLIKRGYGEEEYLKKYQKPLDNSL</sequence>
<proteinExistence type="predicted"/>
<protein>
    <recommendedName>
        <fullName evidence="1">glutamate--cysteine ligase</fullName>
        <ecNumber evidence="1">6.3.2.2</ecNumber>
    </recommendedName>
</protein>
<dbReference type="Gene3D" id="3.30.590.20">
    <property type="match status" value="1"/>
</dbReference>
<dbReference type="AlphaFoldDB" id="A0A172QA72"/>